<comment type="subcellular location">
    <subcellularLocation>
        <location evidence="4 5">Nucleus</location>
    </subcellularLocation>
</comment>
<organism evidence="8 9">
    <name type="scientific">Peromyscus maniculatus bairdii</name>
    <name type="common">Prairie deer mouse</name>
    <dbReference type="NCBI Taxonomy" id="230844"/>
    <lineage>
        <taxon>Eukaryota</taxon>
        <taxon>Metazoa</taxon>
        <taxon>Chordata</taxon>
        <taxon>Craniata</taxon>
        <taxon>Vertebrata</taxon>
        <taxon>Euteleostomi</taxon>
        <taxon>Mammalia</taxon>
        <taxon>Eutheria</taxon>
        <taxon>Euarchontoglires</taxon>
        <taxon>Glires</taxon>
        <taxon>Rodentia</taxon>
        <taxon>Myomorpha</taxon>
        <taxon>Muroidea</taxon>
        <taxon>Cricetidae</taxon>
        <taxon>Neotominae</taxon>
        <taxon>Peromyscus</taxon>
    </lineage>
</organism>
<sequence>TETRQGYCHRFNRMLSPGADEQQEQQHGGNAMVLKAGEEGGKKGLVQSELAQGELAQGERALGELAPSKPAQEELAQSGLTQEATGVVEEGEKKQEEMEGAHADHGSSGPMDKGIPAEGGHGSGVQQQPQQEAAMPEGTKSLQAGDRLPFQRRTRFTRSQLQDLERLFEETRYPSFQIRKDLARWMGVPEADILDWFRTRRASFRSNRIVMLINAPPGPQNKDP</sequence>
<dbReference type="PROSITE" id="PS50071">
    <property type="entry name" value="HOMEOBOX_2"/>
    <property type="match status" value="1"/>
</dbReference>
<evidence type="ECO:0000259" key="7">
    <source>
        <dbReference type="PROSITE" id="PS50071"/>
    </source>
</evidence>
<dbReference type="GO" id="GO:0005634">
    <property type="term" value="C:nucleus"/>
    <property type="evidence" value="ECO:0007669"/>
    <property type="project" value="UniProtKB-SubCell"/>
</dbReference>
<evidence type="ECO:0000256" key="1">
    <source>
        <dbReference type="ARBA" id="ARBA00023125"/>
    </source>
</evidence>
<dbReference type="Pfam" id="PF00046">
    <property type="entry name" value="Homeodomain"/>
    <property type="match status" value="1"/>
</dbReference>
<feature type="DNA-binding region" description="Homeobox" evidence="4">
    <location>
        <begin position="149"/>
        <end position="208"/>
    </location>
</feature>
<keyword evidence="9" id="KW-1185">Reference proteome</keyword>
<dbReference type="InterPro" id="IPR001356">
    <property type="entry name" value="HD"/>
</dbReference>
<dbReference type="PANTHER" id="PTHR47465:SF2">
    <property type="entry name" value="HOMEOBOX PROTEIN GPBOX-RELATED"/>
    <property type="match status" value="1"/>
</dbReference>
<keyword evidence="1 4" id="KW-0238">DNA-binding</keyword>
<dbReference type="InterPro" id="IPR009057">
    <property type="entry name" value="Homeodomain-like_sf"/>
</dbReference>
<dbReference type="Gene3D" id="1.10.10.60">
    <property type="entry name" value="Homeodomain-like"/>
    <property type="match status" value="1"/>
</dbReference>
<keyword evidence="2 4" id="KW-0371">Homeobox</keyword>
<evidence type="ECO:0000256" key="4">
    <source>
        <dbReference type="PROSITE-ProRule" id="PRU00108"/>
    </source>
</evidence>
<dbReference type="CDD" id="cd00086">
    <property type="entry name" value="homeodomain"/>
    <property type="match status" value="1"/>
</dbReference>
<feature type="domain" description="Homeobox" evidence="7">
    <location>
        <begin position="147"/>
        <end position="207"/>
    </location>
</feature>
<evidence type="ECO:0000313" key="8">
    <source>
        <dbReference type="Ensembl" id="ENSPEMP00000019176.2"/>
    </source>
</evidence>
<feature type="compositionally biased region" description="Basic and acidic residues" evidence="6">
    <location>
        <begin position="90"/>
        <end position="105"/>
    </location>
</feature>
<feature type="region of interest" description="Disordered" evidence="6">
    <location>
        <begin position="12"/>
        <end position="155"/>
    </location>
</feature>
<evidence type="ECO:0000256" key="6">
    <source>
        <dbReference type="SAM" id="MobiDB-lite"/>
    </source>
</evidence>
<dbReference type="Proteomes" id="UP000694547">
    <property type="component" value="Chromosome X"/>
</dbReference>
<keyword evidence="3 4" id="KW-0539">Nucleus</keyword>
<dbReference type="Ensembl" id="ENSPEMT00000023514.2">
    <property type="protein sequence ID" value="ENSPEMP00000019176.2"/>
    <property type="gene ID" value="ENSPEMG00000017550.2"/>
</dbReference>
<dbReference type="PANTHER" id="PTHR47465">
    <property type="entry name" value="MCG113260-RELATED-RELATED"/>
    <property type="match status" value="1"/>
</dbReference>
<evidence type="ECO:0000256" key="5">
    <source>
        <dbReference type="RuleBase" id="RU000682"/>
    </source>
</evidence>
<reference evidence="8" key="3">
    <citation type="submission" date="2025-09" db="UniProtKB">
        <authorList>
            <consortium name="Ensembl"/>
        </authorList>
    </citation>
    <scope>IDENTIFICATION</scope>
</reference>
<reference evidence="8 9" key="1">
    <citation type="submission" date="2018-10" db="EMBL/GenBank/DDBJ databases">
        <title>Improved assembly of the deer mouse Peromyscus maniculatus genome.</title>
        <authorList>
            <person name="Lassance J.-M."/>
            <person name="Hoekstra H.E."/>
        </authorList>
    </citation>
    <scope>NUCLEOTIDE SEQUENCE [LARGE SCALE GENOMIC DNA]</scope>
</reference>
<dbReference type="AlphaFoldDB" id="A0A8C8TWE8"/>
<dbReference type="GeneTree" id="ENSGT00730000112198"/>
<evidence type="ECO:0000313" key="9">
    <source>
        <dbReference type="Proteomes" id="UP000694547"/>
    </source>
</evidence>
<evidence type="ECO:0000256" key="2">
    <source>
        <dbReference type="ARBA" id="ARBA00023155"/>
    </source>
</evidence>
<protein>
    <recommendedName>
        <fullName evidence="7">Homeobox domain-containing protein</fullName>
    </recommendedName>
</protein>
<name>A0A8C8TWE8_PERMB</name>
<accession>A0A8C8TWE8</accession>
<dbReference type="GO" id="GO:0003677">
    <property type="term" value="F:DNA binding"/>
    <property type="evidence" value="ECO:0007669"/>
    <property type="project" value="UniProtKB-UniRule"/>
</dbReference>
<dbReference type="SUPFAM" id="SSF46689">
    <property type="entry name" value="Homeodomain-like"/>
    <property type="match status" value="1"/>
</dbReference>
<evidence type="ECO:0000256" key="3">
    <source>
        <dbReference type="ARBA" id="ARBA00023242"/>
    </source>
</evidence>
<proteinExistence type="predicted"/>
<dbReference type="SMART" id="SM00389">
    <property type="entry name" value="HOX"/>
    <property type="match status" value="1"/>
</dbReference>
<reference evidence="8" key="2">
    <citation type="submission" date="2025-08" db="UniProtKB">
        <authorList>
            <consortium name="Ensembl"/>
        </authorList>
    </citation>
    <scope>IDENTIFICATION</scope>
</reference>